<accession>A0A8J6UH73</accession>
<sequence length="257" mass="27359">MIHPTAIIASGAKLHPSVTVGPYSVIGEHVSIGAGTTVAAHVVLEGRTEIGSFNQIFQFASIGAVPQDLKFKGEESTLKIGDRNRIREFTTIHLGTEDGGGVTTIGNDCLLMAYSHVAHDCIVGNHVILANAATLAGHVQVDDYAILGGLSAVHQFTRVGCHVMASGGSMIAQDVAPFSIVQGDRAKTVGLNTTGLKRRGYNDDALATIKRLYKLVFRSNLKLEEAITTIETEFDLNASVVATYLNFLKSSERGLAR</sequence>
<dbReference type="Pfam" id="PF00132">
    <property type="entry name" value="Hexapep"/>
    <property type="match status" value="2"/>
</dbReference>
<dbReference type="PANTHER" id="PTHR43480:SF1">
    <property type="entry name" value="ACYL-[ACYL-CARRIER-PROTEIN]--UDP-N-ACETYLGLUCOSAMINE O-ACYLTRANSFERASE, MITOCHONDRIAL-RELATED"/>
    <property type="match status" value="1"/>
</dbReference>
<gene>
    <name evidence="6 8" type="primary">lpxA</name>
    <name evidence="8" type="ORF">ICT70_10015</name>
</gene>
<comment type="similarity">
    <text evidence="6">Belongs to the transferase hexapeptide repeat family. LpxA subfamily.</text>
</comment>
<dbReference type="GO" id="GO:0008780">
    <property type="term" value="F:acyl-[acyl-carrier-protein]-UDP-N-acetylglucosamine O-acyltransferase activity"/>
    <property type="evidence" value="ECO:0007669"/>
    <property type="project" value="UniProtKB-UniRule"/>
</dbReference>
<comment type="function">
    <text evidence="6">Involved in the biosynthesis of lipid A, a phosphorylated glycolipid that anchors the lipopolysaccharide to the outer membrane of the cell.</text>
</comment>
<evidence type="ECO:0000259" key="7">
    <source>
        <dbReference type="Pfam" id="PF13720"/>
    </source>
</evidence>
<dbReference type="AlphaFoldDB" id="A0A8J6UH73"/>
<dbReference type="InterPro" id="IPR029098">
    <property type="entry name" value="Acetyltransf_C"/>
</dbReference>
<dbReference type="RefSeq" id="WP_191156135.1">
    <property type="nucleotide sequence ID" value="NZ_JACWUN010000010.1"/>
</dbReference>
<evidence type="ECO:0000256" key="5">
    <source>
        <dbReference type="ARBA" id="ARBA00023315"/>
    </source>
</evidence>
<keyword evidence="2 6" id="KW-0441">Lipid A biosynthesis</keyword>
<dbReference type="SUPFAM" id="SSF51161">
    <property type="entry name" value="Trimeric LpxA-like enzymes"/>
    <property type="match status" value="1"/>
</dbReference>
<keyword evidence="3 6" id="KW-0808">Transferase</keyword>
<keyword evidence="6" id="KW-0963">Cytoplasm</keyword>
<keyword evidence="5 6" id="KW-0012">Acyltransferase</keyword>
<dbReference type="GO" id="GO:0016020">
    <property type="term" value="C:membrane"/>
    <property type="evidence" value="ECO:0007669"/>
    <property type="project" value="GOC"/>
</dbReference>
<dbReference type="InterPro" id="IPR001451">
    <property type="entry name" value="Hexapep"/>
</dbReference>
<keyword evidence="4 6" id="KW-0443">Lipid metabolism</keyword>
<name>A0A8J6UH73_9BACT</name>
<comment type="caution">
    <text evidence="8">The sequence shown here is derived from an EMBL/GenBank/DDBJ whole genome shotgun (WGS) entry which is preliminary data.</text>
</comment>
<keyword evidence="6" id="KW-0677">Repeat</keyword>
<dbReference type="EMBL" id="JACWUN010000010">
    <property type="protein sequence ID" value="MBD1401008.1"/>
    <property type="molecule type" value="Genomic_DNA"/>
</dbReference>
<evidence type="ECO:0000313" key="9">
    <source>
        <dbReference type="Proteomes" id="UP000632828"/>
    </source>
</evidence>
<dbReference type="Pfam" id="PF13720">
    <property type="entry name" value="Acetyltransf_11"/>
    <property type="match status" value="1"/>
</dbReference>
<feature type="domain" description="UDP N-acetylglucosamine O-acyltransferase C-terminal" evidence="7">
    <location>
        <begin position="174"/>
        <end position="255"/>
    </location>
</feature>
<evidence type="ECO:0000256" key="4">
    <source>
        <dbReference type="ARBA" id="ARBA00023098"/>
    </source>
</evidence>
<dbReference type="EC" id="2.3.1.129" evidence="6"/>
<keyword evidence="9" id="KW-1185">Reference proteome</keyword>
<dbReference type="InterPro" id="IPR011004">
    <property type="entry name" value="Trimer_LpxA-like_sf"/>
</dbReference>
<evidence type="ECO:0000256" key="2">
    <source>
        <dbReference type="ARBA" id="ARBA00022556"/>
    </source>
</evidence>
<dbReference type="GO" id="GO:0009245">
    <property type="term" value="P:lipid A biosynthetic process"/>
    <property type="evidence" value="ECO:0007669"/>
    <property type="project" value="UniProtKB-UniRule"/>
</dbReference>
<dbReference type="Gene3D" id="1.20.1180.10">
    <property type="entry name" value="Udp N-acetylglucosamine O-acyltransferase, C-terminal domain"/>
    <property type="match status" value="1"/>
</dbReference>
<evidence type="ECO:0000256" key="3">
    <source>
        <dbReference type="ARBA" id="ARBA00022679"/>
    </source>
</evidence>
<dbReference type="Gene3D" id="2.160.10.10">
    <property type="entry name" value="Hexapeptide repeat proteins"/>
    <property type="match status" value="1"/>
</dbReference>
<dbReference type="GO" id="GO:0005737">
    <property type="term" value="C:cytoplasm"/>
    <property type="evidence" value="ECO:0007669"/>
    <property type="project" value="UniProtKB-SubCell"/>
</dbReference>
<comment type="catalytic activity">
    <reaction evidence="6">
        <text>a (3R)-hydroxyacyl-[ACP] + UDP-N-acetyl-alpha-D-glucosamine = a UDP-3-O-[(3R)-3-hydroxyacyl]-N-acetyl-alpha-D-glucosamine + holo-[ACP]</text>
        <dbReference type="Rhea" id="RHEA:67812"/>
        <dbReference type="Rhea" id="RHEA-COMP:9685"/>
        <dbReference type="Rhea" id="RHEA-COMP:9945"/>
        <dbReference type="ChEBI" id="CHEBI:57705"/>
        <dbReference type="ChEBI" id="CHEBI:64479"/>
        <dbReference type="ChEBI" id="CHEBI:78827"/>
        <dbReference type="ChEBI" id="CHEBI:173225"/>
        <dbReference type="EC" id="2.3.1.129"/>
    </reaction>
</comment>
<reference evidence="8" key="1">
    <citation type="submission" date="2020-09" db="EMBL/GenBank/DDBJ databases">
        <title>Pelobacter alkaliphilus sp. nov., a novel anaerobic arsenate-reducing bacterium from terrestrial mud volcano.</title>
        <authorList>
            <person name="Khomyakova M.A."/>
            <person name="Merkel A.Y."/>
            <person name="Slobodkin A.I."/>
        </authorList>
    </citation>
    <scope>NUCLEOTIDE SEQUENCE</scope>
    <source>
        <strain evidence="8">M08fum</strain>
    </source>
</reference>
<organism evidence="8 9">
    <name type="scientific">Pelovirga terrestris</name>
    <dbReference type="NCBI Taxonomy" id="2771352"/>
    <lineage>
        <taxon>Bacteria</taxon>
        <taxon>Pseudomonadati</taxon>
        <taxon>Thermodesulfobacteriota</taxon>
        <taxon>Desulfuromonadia</taxon>
        <taxon>Geobacterales</taxon>
        <taxon>Geobacteraceae</taxon>
        <taxon>Pelovirga</taxon>
    </lineage>
</organism>
<dbReference type="Proteomes" id="UP000632828">
    <property type="component" value="Unassembled WGS sequence"/>
</dbReference>
<keyword evidence="1 6" id="KW-0444">Lipid biosynthesis</keyword>
<dbReference type="NCBIfam" id="NF003657">
    <property type="entry name" value="PRK05289.1"/>
    <property type="match status" value="1"/>
</dbReference>
<protein>
    <recommendedName>
        <fullName evidence="6">Acyl-[acyl-carrier-protein]--UDP-N-acetylglucosamine O-acyltransferase</fullName>
        <shortName evidence="6">UDP-N-acetylglucosamine acyltransferase</shortName>
        <ecNumber evidence="6">2.3.1.129</ecNumber>
    </recommendedName>
</protein>
<dbReference type="CDD" id="cd03351">
    <property type="entry name" value="LbH_UDP-GlcNAc_AT"/>
    <property type="match status" value="1"/>
</dbReference>
<evidence type="ECO:0000256" key="6">
    <source>
        <dbReference type="HAMAP-Rule" id="MF_00387"/>
    </source>
</evidence>
<dbReference type="InterPro" id="IPR037157">
    <property type="entry name" value="Acetyltransf_C_sf"/>
</dbReference>
<proteinExistence type="inferred from homology"/>
<comment type="pathway">
    <text evidence="6">Glycolipid biosynthesis; lipid IV(A) biosynthesis; lipid IV(A) from (3R)-3-hydroxytetradecanoyl-[acyl-carrier-protein] and UDP-N-acetyl-alpha-D-glucosamine: step 1/6.</text>
</comment>
<comment type="subcellular location">
    <subcellularLocation>
        <location evidence="6">Cytoplasm</location>
    </subcellularLocation>
</comment>
<dbReference type="HAMAP" id="MF_00387">
    <property type="entry name" value="LpxA"/>
    <property type="match status" value="1"/>
</dbReference>
<comment type="subunit">
    <text evidence="6">Homotrimer.</text>
</comment>
<dbReference type="UniPathway" id="UPA00359">
    <property type="reaction ID" value="UER00477"/>
</dbReference>
<evidence type="ECO:0000256" key="1">
    <source>
        <dbReference type="ARBA" id="ARBA00022516"/>
    </source>
</evidence>
<dbReference type="PANTHER" id="PTHR43480">
    <property type="entry name" value="ACYL-[ACYL-CARRIER-PROTEIN]--UDP-N-ACETYLGLUCOSAMINE O-ACYLTRANSFERASE"/>
    <property type="match status" value="1"/>
</dbReference>
<dbReference type="PIRSF" id="PIRSF000456">
    <property type="entry name" value="UDP-GlcNAc_acltr"/>
    <property type="match status" value="1"/>
</dbReference>
<dbReference type="InterPro" id="IPR010137">
    <property type="entry name" value="Lipid_A_LpxA"/>
</dbReference>
<evidence type="ECO:0000313" key="8">
    <source>
        <dbReference type="EMBL" id="MBD1401008.1"/>
    </source>
</evidence>
<dbReference type="NCBIfam" id="TIGR01852">
    <property type="entry name" value="lipid_A_lpxA"/>
    <property type="match status" value="1"/>
</dbReference>